<name>G0TSY4_TRYVY</name>
<accession>G0TSY4</accession>
<reference evidence="2" key="1">
    <citation type="journal article" date="2012" name="Proc. Natl. Acad. Sci. U.S.A.">
        <title>Antigenic diversity is generated by distinct evolutionary mechanisms in African trypanosome species.</title>
        <authorList>
            <person name="Jackson A.P."/>
            <person name="Berry A."/>
            <person name="Aslett M."/>
            <person name="Allison H.C."/>
            <person name="Burton P."/>
            <person name="Vavrova-Anderson J."/>
            <person name="Brown R."/>
            <person name="Browne H."/>
            <person name="Corton N."/>
            <person name="Hauser H."/>
            <person name="Gamble J."/>
            <person name="Gilderthorp R."/>
            <person name="Marcello L."/>
            <person name="McQuillan J."/>
            <person name="Otto T.D."/>
            <person name="Quail M.A."/>
            <person name="Sanders M.J."/>
            <person name="van Tonder A."/>
            <person name="Ginger M.L."/>
            <person name="Field M.C."/>
            <person name="Barry J.D."/>
            <person name="Hertz-Fowler C."/>
            <person name="Berriman M."/>
        </authorList>
    </citation>
    <scope>NUCLEOTIDE SEQUENCE</scope>
    <source>
        <strain evidence="2">Y486</strain>
    </source>
</reference>
<sequence length="762" mass="83946">MSAFEDNPFAEDDGDAMPGNDATSRKRLRDSDSGLSAQHILPDHVPTALPQSSGVHFSDAIEPSYVAAPTAMLLADYEAGQEEDDYNTLVVRAAKLEFELEKQRKCHDAELDQFLKENASTRESVELLRATILQVRHGIEAAQTSEHTDDGTMNHGDDEPSSADIVVEAMQTVQNETQVLREAANGIFSQVRAEISSTANTTSFMERLFSNMVGEPAASCDLPCPDFAAESCDIEACMTALSDVNVDAGAEPVVALVRALVSELSVLLLRCKETHHEVGLLSKRVLEVTSLLRELANGSLDWYNRAVGRVRREGINDSTLHYACMGERAPAVRCDLTGSMEDAQLELTLRHLESIAGELVSLPSAVATVHQHISTVSSLATAISNDEMERETEALGLEVLRLRKLLTADSETLMRCVREEEEDRYTGEIVAQVPLSDKGKWLTALAQRFLEQLSFASDLRKKVNSATRFKSAPVVQLQALLYQQYAVMQEALLHALSVMNARLQEKARMVDTVRHAALHGGSEEVFALLGARMFENTEVAEEDVHDKLKQLCTACIEQFSEEASRLLADVGCRSQQAMQDLQGLLAFFVEAADTADRLAYGEASAFGQCLTNIKQLGDDWSQSFLGDSQEAIEIHRVTFEIASASEDELVTPLLKLAAKDCEDELQEEVQSMQNRVEERARCIKWLSMQSSHSVIPQLLAIQREIAAEKQKLSTAAQREAKWVALKSDLDAKRREIAAVQSGIAAMEARLAELRAKNRQSVV</sequence>
<evidence type="ECO:0000313" key="2">
    <source>
        <dbReference type="EMBL" id="CCC47064.1"/>
    </source>
</evidence>
<dbReference type="EMBL" id="HE573019">
    <property type="protein sequence ID" value="CCC47064.1"/>
    <property type="molecule type" value="Genomic_DNA"/>
</dbReference>
<evidence type="ECO:0000256" key="1">
    <source>
        <dbReference type="SAM" id="MobiDB-lite"/>
    </source>
</evidence>
<dbReference type="VEuPathDB" id="TriTrypDB:TvY486_0302510"/>
<proteinExistence type="predicted"/>
<dbReference type="OMA" id="CKETHHE"/>
<organism evidence="2">
    <name type="scientific">Trypanosoma vivax (strain Y486)</name>
    <dbReference type="NCBI Taxonomy" id="1055687"/>
    <lineage>
        <taxon>Eukaryota</taxon>
        <taxon>Discoba</taxon>
        <taxon>Euglenozoa</taxon>
        <taxon>Kinetoplastea</taxon>
        <taxon>Metakinetoplastina</taxon>
        <taxon>Trypanosomatida</taxon>
        <taxon>Trypanosomatidae</taxon>
        <taxon>Trypanosoma</taxon>
        <taxon>Duttonella</taxon>
    </lineage>
</organism>
<gene>
    <name evidence="2" type="ORF">TVY486_0302510</name>
</gene>
<dbReference type="AlphaFoldDB" id="G0TSY4"/>
<feature type="region of interest" description="Disordered" evidence="1">
    <location>
        <begin position="1"/>
        <end position="38"/>
    </location>
</feature>
<protein>
    <submittedName>
        <fullName evidence="2">Uncharacterized protein</fullName>
    </submittedName>
</protein>